<evidence type="ECO:0000256" key="6">
    <source>
        <dbReference type="ARBA" id="ARBA00023125"/>
    </source>
</evidence>
<dbReference type="InterPro" id="IPR050090">
    <property type="entry name" value="Tyrosine_recombinase_XerCD"/>
</dbReference>
<dbReference type="PROSITE" id="PS51898">
    <property type="entry name" value="TYR_RECOMBINASE"/>
    <property type="match status" value="1"/>
</dbReference>
<keyword evidence="6" id="KW-0238">DNA-binding</keyword>
<dbReference type="HAMAP" id="MF_01808">
    <property type="entry name" value="Recomb_XerC_XerD"/>
    <property type="match status" value="1"/>
</dbReference>
<keyword evidence="2" id="KW-0963">Cytoplasm</keyword>
<dbReference type="InterPro" id="IPR023009">
    <property type="entry name" value="Tyrosine_recombinase_XerC/XerD"/>
</dbReference>
<evidence type="ECO:0000256" key="5">
    <source>
        <dbReference type="ARBA" id="ARBA00022908"/>
    </source>
</evidence>
<evidence type="ECO:0000259" key="9">
    <source>
        <dbReference type="PROSITE" id="PS51898"/>
    </source>
</evidence>
<evidence type="ECO:0000259" key="10">
    <source>
        <dbReference type="PROSITE" id="PS51900"/>
    </source>
</evidence>
<dbReference type="GO" id="GO:0003677">
    <property type="term" value="F:DNA binding"/>
    <property type="evidence" value="ECO:0007669"/>
    <property type="project" value="UniProtKB-KW"/>
</dbReference>
<comment type="subcellular location">
    <subcellularLocation>
        <location evidence="1">Cytoplasm</location>
    </subcellularLocation>
</comment>
<evidence type="ECO:0000256" key="1">
    <source>
        <dbReference type="ARBA" id="ARBA00004496"/>
    </source>
</evidence>
<dbReference type="NCBIfam" id="NF001399">
    <property type="entry name" value="PRK00283.1"/>
    <property type="match status" value="1"/>
</dbReference>
<dbReference type="Pfam" id="PF02899">
    <property type="entry name" value="Phage_int_SAM_1"/>
    <property type="match status" value="1"/>
</dbReference>
<dbReference type="InterPro" id="IPR002104">
    <property type="entry name" value="Integrase_catalytic"/>
</dbReference>
<evidence type="ECO:0000256" key="3">
    <source>
        <dbReference type="ARBA" id="ARBA00022618"/>
    </source>
</evidence>
<feature type="domain" description="Core-binding (CB)" evidence="10">
    <location>
        <begin position="3"/>
        <end position="89"/>
    </location>
</feature>
<keyword evidence="8" id="KW-0131">Cell cycle</keyword>
<organism evidence="11">
    <name type="scientific">freshwater metagenome</name>
    <dbReference type="NCBI Taxonomy" id="449393"/>
    <lineage>
        <taxon>unclassified sequences</taxon>
        <taxon>metagenomes</taxon>
        <taxon>ecological metagenomes</taxon>
    </lineage>
</organism>
<dbReference type="InterPro" id="IPR004107">
    <property type="entry name" value="Integrase_SAM-like_N"/>
</dbReference>
<dbReference type="Gene3D" id="1.10.443.10">
    <property type="entry name" value="Intergrase catalytic core"/>
    <property type="match status" value="1"/>
</dbReference>
<dbReference type="EMBL" id="CAEZUU010000005">
    <property type="protein sequence ID" value="CAB4604861.1"/>
    <property type="molecule type" value="Genomic_DNA"/>
</dbReference>
<dbReference type="InterPro" id="IPR044068">
    <property type="entry name" value="CB"/>
</dbReference>
<keyword evidence="3" id="KW-0132">Cell division</keyword>
<dbReference type="Gene3D" id="1.10.150.130">
    <property type="match status" value="1"/>
</dbReference>
<evidence type="ECO:0000256" key="7">
    <source>
        <dbReference type="ARBA" id="ARBA00023172"/>
    </source>
</evidence>
<dbReference type="InterPro" id="IPR013762">
    <property type="entry name" value="Integrase-like_cat_sf"/>
</dbReference>
<dbReference type="GO" id="GO:0015074">
    <property type="term" value="P:DNA integration"/>
    <property type="evidence" value="ECO:0007669"/>
    <property type="project" value="UniProtKB-KW"/>
</dbReference>
<dbReference type="InterPro" id="IPR010998">
    <property type="entry name" value="Integrase_recombinase_N"/>
</dbReference>
<name>A0A6J6GUA6_9ZZZZ</name>
<accession>A0A6J6GUA6</accession>
<sequence>MATSFEKAITGFESHLDAGRGYSANTVKAYLIDVQDLADFLSKKKIENIDDLNLEHLRDWLWQATQSGLTKATIARKSAAVRSFTAWALKSGLTDSDPGLRLRSPKASRTLPKVVSRESLAMVFDALQQKATEDNPQGVRDLVAVELLYASGARVSELVGLDLESIDYSRNIMRVMGKGAKERMVPFGQPARDALDLWIRIARPKLSSEKSGQALLLNSRGQRMGVRQVYSLVANLLEATPTGVAGPHSLRHSAATHLLDGGADLRAVQELLGHASLGTTQIYTHVSIERLRAGYQNAHPRA</sequence>
<evidence type="ECO:0000313" key="11">
    <source>
        <dbReference type="EMBL" id="CAB4604861.1"/>
    </source>
</evidence>
<dbReference type="AlphaFoldDB" id="A0A6J6GUA6"/>
<dbReference type="GO" id="GO:0005737">
    <property type="term" value="C:cytoplasm"/>
    <property type="evidence" value="ECO:0007669"/>
    <property type="project" value="UniProtKB-SubCell"/>
</dbReference>
<feature type="domain" description="Tyr recombinase" evidence="9">
    <location>
        <begin position="110"/>
        <end position="296"/>
    </location>
</feature>
<keyword evidence="7" id="KW-0233">DNA recombination</keyword>
<reference evidence="11" key="1">
    <citation type="submission" date="2020-05" db="EMBL/GenBank/DDBJ databases">
        <authorList>
            <person name="Chiriac C."/>
            <person name="Salcher M."/>
            <person name="Ghai R."/>
            <person name="Kavagutti S V."/>
        </authorList>
    </citation>
    <scope>NUCLEOTIDE SEQUENCE</scope>
</reference>
<dbReference type="PANTHER" id="PTHR30349">
    <property type="entry name" value="PHAGE INTEGRASE-RELATED"/>
    <property type="match status" value="1"/>
</dbReference>
<dbReference type="GO" id="GO:0051301">
    <property type="term" value="P:cell division"/>
    <property type="evidence" value="ECO:0007669"/>
    <property type="project" value="UniProtKB-KW"/>
</dbReference>
<keyword evidence="5" id="KW-0229">DNA integration</keyword>
<evidence type="ECO:0000256" key="2">
    <source>
        <dbReference type="ARBA" id="ARBA00022490"/>
    </source>
</evidence>
<dbReference type="InterPro" id="IPR011010">
    <property type="entry name" value="DNA_brk_join_enz"/>
</dbReference>
<evidence type="ECO:0000256" key="4">
    <source>
        <dbReference type="ARBA" id="ARBA00022829"/>
    </source>
</evidence>
<dbReference type="PANTHER" id="PTHR30349:SF77">
    <property type="entry name" value="TYROSINE RECOMBINASE XERC"/>
    <property type="match status" value="1"/>
</dbReference>
<keyword evidence="4" id="KW-0159">Chromosome partition</keyword>
<dbReference type="Pfam" id="PF00589">
    <property type="entry name" value="Phage_integrase"/>
    <property type="match status" value="1"/>
</dbReference>
<dbReference type="SUPFAM" id="SSF56349">
    <property type="entry name" value="DNA breaking-rejoining enzymes"/>
    <property type="match status" value="1"/>
</dbReference>
<protein>
    <submittedName>
        <fullName evidence="11">Unannotated protein</fullName>
    </submittedName>
</protein>
<dbReference type="GO" id="GO:0006310">
    <property type="term" value="P:DNA recombination"/>
    <property type="evidence" value="ECO:0007669"/>
    <property type="project" value="UniProtKB-KW"/>
</dbReference>
<dbReference type="CDD" id="cd00798">
    <property type="entry name" value="INT_XerDC_C"/>
    <property type="match status" value="1"/>
</dbReference>
<proteinExistence type="inferred from homology"/>
<evidence type="ECO:0000256" key="8">
    <source>
        <dbReference type="ARBA" id="ARBA00023306"/>
    </source>
</evidence>
<dbReference type="PROSITE" id="PS51900">
    <property type="entry name" value="CB"/>
    <property type="match status" value="1"/>
</dbReference>
<dbReference type="GO" id="GO:0007059">
    <property type="term" value="P:chromosome segregation"/>
    <property type="evidence" value="ECO:0007669"/>
    <property type="project" value="UniProtKB-KW"/>
</dbReference>
<gene>
    <name evidence="11" type="ORF">UFOPK1857_00065</name>
</gene>